<feature type="signal peptide" evidence="1">
    <location>
        <begin position="1"/>
        <end position="17"/>
    </location>
</feature>
<reference evidence="4" key="1">
    <citation type="journal article" date="2017" name="Front. Plant Sci.">
        <title>Climate Clever Clovers: New Paradigm to Reduce the Environmental Footprint of Ruminants by Breeding Low Methanogenic Forages Utilizing Haplotype Variation.</title>
        <authorList>
            <person name="Kaur P."/>
            <person name="Appels R."/>
            <person name="Bayer P.E."/>
            <person name="Keeble-Gagnere G."/>
            <person name="Wang J."/>
            <person name="Hirakawa H."/>
            <person name="Shirasawa K."/>
            <person name="Vercoe P."/>
            <person name="Stefanova K."/>
            <person name="Durmic Z."/>
            <person name="Nichols P."/>
            <person name="Revell C."/>
            <person name="Isobe S.N."/>
            <person name="Edwards D."/>
            <person name="Erskine W."/>
        </authorList>
    </citation>
    <scope>NUCLEOTIDE SEQUENCE [LARGE SCALE GENOMIC DNA]</scope>
    <source>
        <strain evidence="4">cv. Daliak</strain>
    </source>
</reference>
<organism evidence="3 4">
    <name type="scientific">Trifolium subterraneum</name>
    <name type="common">Subterranean clover</name>
    <dbReference type="NCBI Taxonomy" id="3900"/>
    <lineage>
        <taxon>Eukaryota</taxon>
        <taxon>Viridiplantae</taxon>
        <taxon>Streptophyta</taxon>
        <taxon>Embryophyta</taxon>
        <taxon>Tracheophyta</taxon>
        <taxon>Spermatophyta</taxon>
        <taxon>Magnoliopsida</taxon>
        <taxon>eudicotyledons</taxon>
        <taxon>Gunneridae</taxon>
        <taxon>Pentapetalae</taxon>
        <taxon>rosids</taxon>
        <taxon>fabids</taxon>
        <taxon>Fabales</taxon>
        <taxon>Fabaceae</taxon>
        <taxon>Papilionoideae</taxon>
        <taxon>50 kb inversion clade</taxon>
        <taxon>NPAAA clade</taxon>
        <taxon>Hologalegina</taxon>
        <taxon>IRL clade</taxon>
        <taxon>Trifolieae</taxon>
        <taxon>Trifolium</taxon>
    </lineage>
</organism>
<dbReference type="Proteomes" id="UP000242715">
    <property type="component" value="Unassembled WGS sequence"/>
</dbReference>
<sequence length="468" mass="53646">MLFKISSLLMLVVLDRSLMLLNQQFLLVEFLSKPQARYLYPIADKIKVKLSAWKASLLSIAGRAQLVKSVIQSMMMYSISVYTWPASLLKTIETWSRNFIWSGDINKRKLVIVAWKYVCVPYSEGGLGLRSLVSLNEASNLKLCWDFLHSEESWAQILRNRALRYGKVIGHHISSSIWSSIKSEFSCLMQNSNWLVGNGKDIKLWEDSWCGEPLKDTLQITNNDLTWLPNKVSDIMLNQSWNIPADIDFMFPTLRSIVQQVTLSNQSVPDKLIWKHNSCGVMSMKDAYEFKRPKTGLKSWAKLIWCNEIPPSQSLLPQFSISPFSFSVWKIFGGFVTELGLHSKTLGSARLILLNFVGAMKAIEIAHDHNWNNLWLESDSTLVVMAFKNASLVPWRLRNRWNNCIQITASMNFMISHIFREGNKCADSLANLGLSLVQSQIWYHIPQAIFESFIVDKLGRANYRFCNL</sequence>
<dbReference type="InterPro" id="IPR044730">
    <property type="entry name" value="RNase_H-like_dom_plant"/>
</dbReference>
<dbReference type="SUPFAM" id="SSF53098">
    <property type="entry name" value="Ribonuclease H-like"/>
    <property type="match status" value="1"/>
</dbReference>
<feature type="domain" description="RNase H type-1" evidence="2">
    <location>
        <begin position="360"/>
        <end position="432"/>
    </location>
</feature>
<dbReference type="OrthoDB" id="914170at2759"/>
<dbReference type="Gene3D" id="3.30.420.10">
    <property type="entry name" value="Ribonuclease H-like superfamily/Ribonuclease H"/>
    <property type="match status" value="1"/>
</dbReference>
<protein>
    <recommendedName>
        <fullName evidence="2">RNase H type-1 domain-containing protein</fullName>
    </recommendedName>
</protein>
<proteinExistence type="predicted"/>
<gene>
    <name evidence="3" type="ORF">TSUD_273080</name>
</gene>
<dbReference type="Pfam" id="PF13456">
    <property type="entry name" value="RVT_3"/>
    <property type="match status" value="1"/>
</dbReference>
<dbReference type="PANTHER" id="PTHR33116:SF80">
    <property type="entry name" value="REVERSE TRANSCRIPTASE ZINC-BINDING DOMAIN-CONTAINING PROTEIN"/>
    <property type="match status" value="1"/>
</dbReference>
<dbReference type="GO" id="GO:0003676">
    <property type="term" value="F:nucleic acid binding"/>
    <property type="evidence" value="ECO:0007669"/>
    <property type="project" value="InterPro"/>
</dbReference>
<dbReference type="CDD" id="cd06222">
    <property type="entry name" value="RNase_H_like"/>
    <property type="match status" value="1"/>
</dbReference>
<dbReference type="EMBL" id="DF973207">
    <property type="protein sequence ID" value="GAU19973.1"/>
    <property type="molecule type" value="Genomic_DNA"/>
</dbReference>
<accession>A0A2Z6MCU9</accession>
<evidence type="ECO:0000313" key="3">
    <source>
        <dbReference type="EMBL" id="GAU19973.1"/>
    </source>
</evidence>
<keyword evidence="1" id="KW-0732">Signal</keyword>
<evidence type="ECO:0000259" key="2">
    <source>
        <dbReference type="Pfam" id="PF13456"/>
    </source>
</evidence>
<dbReference type="PANTHER" id="PTHR33116">
    <property type="entry name" value="REVERSE TRANSCRIPTASE ZINC-BINDING DOMAIN-CONTAINING PROTEIN-RELATED-RELATED"/>
    <property type="match status" value="1"/>
</dbReference>
<dbReference type="InterPro" id="IPR012337">
    <property type="entry name" value="RNaseH-like_sf"/>
</dbReference>
<evidence type="ECO:0000256" key="1">
    <source>
        <dbReference type="SAM" id="SignalP"/>
    </source>
</evidence>
<name>A0A2Z6MCU9_TRISU</name>
<keyword evidence="4" id="KW-1185">Reference proteome</keyword>
<dbReference type="AlphaFoldDB" id="A0A2Z6MCU9"/>
<dbReference type="GO" id="GO:0004523">
    <property type="term" value="F:RNA-DNA hybrid ribonuclease activity"/>
    <property type="evidence" value="ECO:0007669"/>
    <property type="project" value="InterPro"/>
</dbReference>
<evidence type="ECO:0000313" key="4">
    <source>
        <dbReference type="Proteomes" id="UP000242715"/>
    </source>
</evidence>
<dbReference type="InterPro" id="IPR002156">
    <property type="entry name" value="RNaseH_domain"/>
</dbReference>
<feature type="chain" id="PRO_5016244716" description="RNase H type-1 domain-containing protein" evidence="1">
    <location>
        <begin position="18"/>
        <end position="468"/>
    </location>
</feature>
<dbReference type="InterPro" id="IPR036397">
    <property type="entry name" value="RNaseH_sf"/>
</dbReference>